<keyword evidence="3" id="KW-1185">Reference proteome</keyword>
<evidence type="ECO:0000313" key="3">
    <source>
        <dbReference type="Proteomes" id="UP000823674"/>
    </source>
</evidence>
<dbReference type="PANTHER" id="PTHR47074">
    <property type="entry name" value="BNAC02G40300D PROTEIN"/>
    <property type="match status" value="1"/>
</dbReference>
<proteinExistence type="predicted"/>
<evidence type="ECO:0000259" key="1">
    <source>
        <dbReference type="Pfam" id="PF13456"/>
    </source>
</evidence>
<reference evidence="2 3" key="1">
    <citation type="submission" date="2021-03" db="EMBL/GenBank/DDBJ databases">
        <authorList>
            <person name="King G.J."/>
            <person name="Bancroft I."/>
            <person name="Baten A."/>
            <person name="Bloomfield J."/>
            <person name="Borpatragohain P."/>
            <person name="He Z."/>
            <person name="Irish N."/>
            <person name="Irwin J."/>
            <person name="Liu K."/>
            <person name="Mauleon R.P."/>
            <person name="Moore J."/>
            <person name="Morris R."/>
            <person name="Ostergaard L."/>
            <person name="Wang B."/>
            <person name="Wells R."/>
        </authorList>
    </citation>
    <scope>NUCLEOTIDE SEQUENCE [LARGE SCALE GENOMIC DNA]</scope>
    <source>
        <strain evidence="2">R-o-18</strain>
        <tissue evidence="2">Leaf</tissue>
    </source>
</reference>
<name>A0ABQ7LVF6_BRACM</name>
<dbReference type="SUPFAM" id="SSF53098">
    <property type="entry name" value="Ribonuclease H-like"/>
    <property type="match status" value="1"/>
</dbReference>
<dbReference type="InterPro" id="IPR044730">
    <property type="entry name" value="RNase_H-like_dom_plant"/>
</dbReference>
<dbReference type="Gene3D" id="3.30.420.10">
    <property type="entry name" value="Ribonuclease H-like superfamily/Ribonuclease H"/>
    <property type="match status" value="1"/>
</dbReference>
<dbReference type="InterPro" id="IPR002156">
    <property type="entry name" value="RNaseH_domain"/>
</dbReference>
<dbReference type="EMBL" id="JADBGQ010000007">
    <property type="protein sequence ID" value="KAG5389711.1"/>
    <property type="molecule type" value="Genomic_DNA"/>
</dbReference>
<dbReference type="PANTHER" id="PTHR47074:SF49">
    <property type="entry name" value="POLYNUCLEOTIDYL TRANSFERASE, RIBONUCLEASE H-LIKE SUPERFAMILY PROTEIN"/>
    <property type="match status" value="1"/>
</dbReference>
<protein>
    <recommendedName>
        <fullName evidence="1">RNase H type-1 domain-containing protein</fullName>
    </recommendedName>
</protein>
<evidence type="ECO:0000313" key="2">
    <source>
        <dbReference type="EMBL" id="KAG5389711.1"/>
    </source>
</evidence>
<dbReference type="CDD" id="cd06222">
    <property type="entry name" value="RNase_H_like"/>
    <property type="match status" value="1"/>
</dbReference>
<sequence length="192" mass="21293">MIWTSRNLLIFEQKTLTSQETAIKAINAQKEWKRAQTLRPIATPTPPVRAQLPFMNDSTIFCNTDAVWRSDQRAAGLAWIFSDREAHELHRGSTAQAHVSSPRMAEALAIREALIQASILNFTNICLCTDSQELARAISSRRRSTDLFGILSDIDSLAFSASSPFSTISFVYISRSCNGPADQHAKSSLSSF</sequence>
<gene>
    <name evidence="2" type="primary">A08g508440.1_BraROA</name>
    <name evidence="2" type="ORF">IGI04_031252</name>
</gene>
<dbReference type="InterPro" id="IPR012337">
    <property type="entry name" value="RNaseH-like_sf"/>
</dbReference>
<organism evidence="2 3">
    <name type="scientific">Brassica rapa subsp. trilocularis</name>
    <dbReference type="NCBI Taxonomy" id="1813537"/>
    <lineage>
        <taxon>Eukaryota</taxon>
        <taxon>Viridiplantae</taxon>
        <taxon>Streptophyta</taxon>
        <taxon>Embryophyta</taxon>
        <taxon>Tracheophyta</taxon>
        <taxon>Spermatophyta</taxon>
        <taxon>Magnoliopsida</taxon>
        <taxon>eudicotyledons</taxon>
        <taxon>Gunneridae</taxon>
        <taxon>Pentapetalae</taxon>
        <taxon>rosids</taxon>
        <taxon>malvids</taxon>
        <taxon>Brassicales</taxon>
        <taxon>Brassicaceae</taxon>
        <taxon>Brassiceae</taxon>
        <taxon>Brassica</taxon>
    </lineage>
</organism>
<comment type="caution">
    <text evidence="2">The sequence shown here is derived from an EMBL/GenBank/DDBJ whole genome shotgun (WGS) entry which is preliminary data.</text>
</comment>
<dbReference type="Proteomes" id="UP000823674">
    <property type="component" value="Chromosome A08"/>
</dbReference>
<accession>A0ABQ7LVF6</accession>
<dbReference type="Pfam" id="PF13456">
    <property type="entry name" value="RVT_3"/>
    <property type="match status" value="1"/>
</dbReference>
<feature type="domain" description="RNase H type-1" evidence="1">
    <location>
        <begin position="63"/>
        <end position="187"/>
    </location>
</feature>
<dbReference type="InterPro" id="IPR052929">
    <property type="entry name" value="RNase_H-like_EbsB-rel"/>
</dbReference>
<dbReference type="InterPro" id="IPR036397">
    <property type="entry name" value="RNaseH_sf"/>
</dbReference>